<dbReference type="Proteomes" id="UP000183987">
    <property type="component" value="Unassembled WGS sequence"/>
</dbReference>
<dbReference type="InterPro" id="IPR026336">
    <property type="entry name" value="PdeM-like"/>
</dbReference>
<dbReference type="NCBIfam" id="TIGR04123">
    <property type="entry name" value="P_estr_lig_assc"/>
    <property type="match status" value="1"/>
</dbReference>
<gene>
    <name evidence="2" type="ORF">SAMN05444339_102193</name>
</gene>
<dbReference type="GO" id="GO:0016787">
    <property type="term" value="F:hydrolase activity"/>
    <property type="evidence" value="ECO:0007669"/>
    <property type="project" value="InterPro"/>
</dbReference>
<dbReference type="OrthoDB" id="9795838at2"/>
<evidence type="ECO:0000259" key="1">
    <source>
        <dbReference type="Pfam" id="PF00149"/>
    </source>
</evidence>
<dbReference type="AlphaFoldDB" id="A0A1M4WQC0"/>
<name>A0A1M4WQC0_LOKAT</name>
<dbReference type="InterPro" id="IPR029052">
    <property type="entry name" value="Metallo-depent_PP-like"/>
</dbReference>
<reference evidence="3" key="1">
    <citation type="submission" date="2016-11" db="EMBL/GenBank/DDBJ databases">
        <authorList>
            <person name="Varghese N."/>
            <person name="Submissions S."/>
        </authorList>
    </citation>
    <scope>NUCLEOTIDE SEQUENCE [LARGE SCALE GENOMIC DNA]</scope>
    <source>
        <strain evidence="3">DSM 29326</strain>
    </source>
</reference>
<dbReference type="RefSeq" id="WP_072856342.1">
    <property type="nucleotide sequence ID" value="NZ_FQUE01000002.1"/>
</dbReference>
<dbReference type="Pfam" id="PF00149">
    <property type="entry name" value="Metallophos"/>
    <property type="match status" value="1"/>
</dbReference>
<dbReference type="PANTHER" id="PTHR39323">
    <property type="entry name" value="BLR1149 PROTEIN"/>
    <property type="match status" value="1"/>
</dbReference>
<dbReference type="SUPFAM" id="SSF56300">
    <property type="entry name" value="Metallo-dependent phosphatases"/>
    <property type="match status" value="1"/>
</dbReference>
<dbReference type="PANTHER" id="PTHR39323:SF1">
    <property type="entry name" value="BLR1149 PROTEIN"/>
    <property type="match status" value="1"/>
</dbReference>
<evidence type="ECO:0000313" key="2">
    <source>
        <dbReference type="EMBL" id="SHE83429.1"/>
    </source>
</evidence>
<dbReference type="STRING" id="366533.SAMN05444339_102193"/>
<protein>
    <submittedName>
        <fullName evidence="2">Putative phosphoesterase</fullName>
    </submittedName>
</protein>
<sequence>MNSHSFTFGEHRLTALPSGALWWAARRLLCVSDLHLCKSDRVARRSGQMLPPYETQETLSKLGQDIALTDPATVLCLGDSFDDLMAADSLGAADTGMLTSLQAGRRWLWLEGNHDPGPLAFGGTHLAVHGDGDLTFRHIASATAREISGHYHPKHAIPGAGGARPCFLTDGNRLILPAYGAYTGGLRATDPVLAGLFTGQTVAILTGHRAICVPLGGGVRATPVRRRIGIR</sequence>
<evidence type="ECO:0000313" key="3">
    <source>
        <dbReference type="Proteomes" id="UP000183987"/>
    </source>
</evidence>
<proteinExistence type="predicted"/>
<dbReference type="InterPro" id="IPR004843">
    <property type="entry name" value="Calcineurin-like_PHP"/>
</dbReference>
<dbReference type="Gene3D" id="3.60.21.10">
    <property type="match status" value="1"/>
</dbReference>
<accession>A0A1M4WQC0</accession>
<dbReference type="EMBL" id="FQUE01000002">
    <property type="protein sequence ID" value="SHE83429.1"/>
    <property type="molecule type" value="Genomic_DNA"/>
</dbReference>
<feature type="domain" description="Calcineurin-like phosphoesterase" evidence="1">
    <location>
        <begin position="27"/>
        <end position="121"/>
    </location>
</feature>
<keyword evidence="3" id="KW-1185">Reference proteome</keyword>
<organism evidence="2 3">
    <name type="scientific">Loktanella atrilutea</name>
    <dbReference type="NCBI Taxonomy" id="366533"/>
    <lineage>
        <taxon>Bacteria</taxon>
        <taxon>Pseudomonadati</taxon>
        <taxon>Pseudomonadota</taxon>
        <taxon>Alphaproteobacteria</taxon>
        <taxon>Rhodobacterales</taxon>
        <taxon>Roseobacteraceae</taxon>
        <taxon>Loktanella</taxon>
    </lineage>
</organism>